<reference evidence="3 4" key="1">
    <citation type="submission" date="2018-05" db="EMBL/GenBank/DDBJ databases">
        <title>A metagenomic window into the 2 km-deep terrestrial subsurface aquifer revealed taxonomically and functionally diverse microbial community comprising novel uncultured bacterial lineages.</title>
        <authorList>
            <person name="Kadnikov V.V."/>
            <person name="Mardanov A.V."/>
            <person name="Beletsky A.V."/>
            <person name="Banks D."/>
            <person name="Pimenov N.V."/>
            <person name="Frank Y.A."/>
            <person name="Karnachuk O.V."/>
            <person name="Ravin N.V."/>
        </authorList>
    </citation>
    <scope>NUCLEOTIDE SEQUENCE [LARGE SCALE GENOMIC DNA]</scope>
    <source>
        <strain evidence="3">BY</strain>
    </source>
</reference>
<evidence type="ECO:0008006" key="5">
    <source>
        <dbReference type="Google" id="ProtNLM"/>
    </source>
</evidence>
<feature type="signal peptide" evidence="2">
    <location>
        <begin position="1"/>
        <end position="19"/>
    </location>
</feature>
<dbReference type="AlphaFoldDB" id="A0A2Z4Y495"/>
<evidence type="ECO:0000256" key="2">
    <source>
        <dbReference type="SAM" id="SignalP"/>
    </source>
</evidence>
<gene>
    <name evidence="3" type="ORF">BRCON_1187</name>
</gene>
<evidence type="ECO:0000313" key="3">
    <source>
        <dbReference type="EMBL" id="AXA35964.1"/>
    </source>
</evidence>
<feature type="compositionally biased region" description="Basic and acidic residues" evidence="1">
    <location>
        <begin position="28"/>
        <end position="39"/>
    </location>
</feature>
<feature type="chain" id="PRO_5016277281" description="Lipoprotein" evidence="2">
    <location>
        <begin position="20"/>
        <end position="266"/>
    </location>
</feature>
<feature type="region of interest" description="Disordered" evidence="1">
    <location>
        <begin position="23"/>
        <end position="50"/>
    </location>
</feature>
<accession>A0A2Z4Y495</accession>
<protein>
    <recommendedName>
        <fullName evidence="5">Lipoprotein</fullName>
    </recommendedName>
</protein>
<proteinExistence type="predicted"/>
<name>A0A2Z4Y495_SUMC1</name>
<dbReference type="Proteomes" id="UP000262583">
    <property type="component" value="Chromosome"/>
</dbReference>
<organism evidence="3 4">
    <name type="scientific">Sumerlaea chitinivorans</name>
    <dbReference type="NCBI Taxonomy" id="2250252"/>
    <lineage>
        <taxon>Bacteria</taxon>
        <taxon>Candidatus Sumerlaeota</taxon>
        <taxon>Candidatus Sumerlaeia</taxon>
        <taxon>Candidatus Sumerlaeales</taxon>
        <taxon>Candidatus Sumerlaeaceae</taxon>
        <taxon>Candidatus Sumerlaea</taxon>
    </lineage>
</organism>
<dbReference type="PROSITE" id="PS51257">
    <property type="entry name" value="PROKAR_LIPOPROTEIN"/>
    <property type="match status" value="1"/>
</dbReference>
<keyword evidence="2" id="KW-0732">Signal</keyword>
<dbReference type="EMBL" id="CP030759">
    <property type="protein sequence ID" value="AXA35964.1"/>
    <property type="molecule type" value="Genomic_DNA"/>
</dbReference>
<dbReference type="KEGG" id="schv:BRCON_1187"/>
<evidence type="ECO:0000256" key="1">
    <source>
        <dbReference type="SAM" id="MobiDB-lite"/>
    </source>
</evidence>
<feature type="compositionally biased region" description="Polar residues" evidence="1">
    <location>
        <begin position="40"/>
        <end position="50"/>
    </location>
</feature>
<evidence type="ECO:0000313" key="4">
    <source>
        <dbReference type="Proteomes" id="UP000262583"/>
    </source>
</evidence>
<sequence>MVKAFAFALCVATALLGLVGCGGQGSSEKPKDKPTEKTQSKNQVSKSAMQDAPTTFSSVAIGSVAVVGDNEVRLYLHPDFPRSRYHTVRGDIAIPDVTTASATLLDTPSGEYLRAIFPIKLTPPFAAVIRLDAEGYLPSSTTVTVAARMGAAAQPVQEEQVIVTGTREELAALMQRELARLENAVAENNLEFAARTAEVIRTACENFALQSPIEVETAMQKIVASLSEAQTSLTLAQKQNDSDLAKKTAATIRALVENEVSKYVKK</sequence>